<dbReference type="Pfam" id="PF14714">
    <property type="entry name" value="KH_dom-like"/>
    <property type="match status" value="1"/>
</dbReference>
<keyword evidence="6" id="KW-0342">GTP-binding</keyword>
<evidence type="ECO:0000313" key="11">
    <source>
        <dbReference type="EMBL" id="CDI86264.1"/>
    </source>
</evidence>
<comment type="similarity">
    <text evidence="1">Belongs to the TRAFAC class TrmE-Era-EngA-EngB-Septin-like GTPase superfamily. EngA (Der) GTPase family.</text>
</comment>
<evidence type="ECO:0000256" key="5">
    <source>
        <dbReference type="ARBA" id="ARBA00022741"/>
    </source>
</evidence>
<protein>
    <recommendedName>
        <fullName evidence="2">GTPase Der</fullName>
    </recommendedName>
    <alternativeName>
        <fullName evidence="7">GTP-binding protein EngA</fullName>
    </alternativeName>
</protein>
<sequence length="714" mass="79097">MLIPTLQRARYSIRISTYLRKTLEDQGTALGCRGARQQHTLAGLSCPVSSSPPAPVWRVALVGRANVGKSSLYNRFLVTSDMISPIPVPQHLAIVGADPWTTRDRKESHCAWGPLSVLLIDTPGIEMNIEGAPSKPMQKICEQAARTLATSDVILFVVDAKEGITPIDEMFARQLRILMEEQPTTEEEGEHLTEHLQVAASPSKAPSVILVLNKTESIQSMECIGEAYELQLGHPVAVSARTKQGFDELYERVKGALEEQQRLQRIPSASVEQKDVRDARNRREGAMEAWLQGLSRRYGRGVQPAIAYNQSLGGYLHLPWSLKKAPEKGAPSALPERPEDKHDTGDTARQDLQPGHVMASGEHGGSGEAPIQNNGDQENAGELVASRNIQTTLASQDNECEGPIRITFIGRPNAGKSSLINSILKENRLKASATPGTTTDSICINFRFKKQQMALIDTAGVTRGWRMRGDDMLQQASLQTMRNIRGSDVCILCLDAARIEETGHLSSHDLSLANLATEKEGRSLVVCVTKWDLLDQNKQNHVRGLVLERLQTGLGHLKACPVVFTSAMQAQNLNTLLNKSCLVYKQWCSRVPTGTLNSWLQHYTTHWPPPWRLGSQCQVKYITQVQTKPPTFVAWSNVYAHFPTHYKRQLINAIREEFGMKGIPVRLVLRTTAMPKPGAKLTKAEALKWKRLGPHQYLAATKLSRKYVVKKGVS</sequence>
<dbReference type="CDD" id="cd01894">
    <property type="entry name" value="EngA1"/>
    <property type="match status" value="1"/>
</dbReference>
<keyword evidence="5" id="KW-0547">Nucleotide-binding</keyword>
<dbReference type="EMBL" id="HG695046">
    <property type="protein sequence ID" value="CDI86264.1"/>
    <property type="molecule type" value="Genomic_DNA"/>
</dbReference>
<accession>U6H6B8</accession>
<keyword evidence="4" id="KW-0677">Repeat</keyword>
<evidence type="ECO:0000259" key="9">
    <source>
        <dbReference type="Pfam" id="PF01926"/>
    </source>
</evidence>
<dbReference type="Proteomes" id="UP000018201">
    <property type="component" value="Unassembled WGS sequence"/>
</dbReference>
<evidence type="ECO:0000256" key="4">
    <source>
        <dbReference type="ARBA" id="ARBA00022737"/>
    </source>
</evidence>
<evidence type="ECO:0000313" key="12">
    <source>
        <dbReference type="Proteomes" id="UP000018201"/>
    </source>
</evidence>
<evidence type="ECO:0000256" key="6">
    <source>
        <dbReference type="ARBA" id="ARBA00023134"/>
    </source>
</evidence>
<feature type="domain" description="GTPase Der C-terminal KH-domain-like" evidence="10">
    <location>
        <begin position="590"/>
        <end position="670"/>
    </location>
</feature>
<dbReference type="InterPro" id="IPR005225">
    <property type="entry name" value="Small_GTP-bd"/>
</dbReference>
<evidence type="ECO:0000256" key="2">
    <source>
        <dbReference type="ARBA" id="ARBA00020953"/>
    </source>
</evidence>
<dbReference type="NCBIfam" id="TIGR00231">
    <property type="entry name" value="small_GTP"/>
    <property type="match status" value="1"/>
</dbReference>
<dbReference type="OrthoDB" id="8954335at2759"/>
<reference evidence="11" key="1">
    <citation type="submission" date="2013-10" db="EMBL/GenBank/DDBJ databases">
        <title>Genomic analysis of the causative agents of coccidiosis in chickens.</title>
        <authorList>
            <person name="Reid A.J."/>
            <person name="Blake D."/>
            <person name="Billington K."/>
            <person name="Browne H."/>
            <person name="Dunn M."/>
            <person name="Hung S."/>
            <person name="Kawahara F."/>
            <person name="Miranda-Saavedra D."/>
            <person name="Mourier T."/>
            <person name="Nagra H."/>
            <person name="Otto T.D."/>
            <person name="Rawlings N."/>
            <person name="Sanchez A."/>
            <person name="Sanders M."/>
            <person name="Subramaniam C."/>
            <person name="Tay Y."/>
            <person name="Dear P."/>
            <person name="Doerig C."/>
            <person name="Gruber A."/>
            <person name="Parkinson J."/>
            <person name="Shirley M."/>
            <person name="Wan K.L."/>
            <person name="Berriman M."/>
            <person name="Tomley F."/>
            <person name="Pain A."/>
        </authorList>
    </citation>
    <scope>NUCLEOTIDE SEQUENCE [LARGE SCALE GENOMIC DNA]</scope>
    <source>
        <strain evidence="11">Houghton</strain>
    </source>
</reference>
<reference evidence="11" key="2">
    <citation type="submission" date="2013-10" db="EMBL/GenBank/DDBJ databases">
        <authorList>
            <person name="Aslett M."/>
        </authorList>
    </citation>
    <scope>NUCLEOTIDE SEQUENCE [LARGE SCALE GENOMIC DNA]</scope>
    <source>
        <strain evidence="11">Houghton</strain>
    </source>
</reference>
<dbReference type="InterPro" id="IPR015946">
    <property type="entry name" value="KH_dom-like_a/b"/>
</dbReference>
<dbReference type="Gene3D" id="3.40.50.300">
    <property type="entry name" value="P-loop containing nucleotide triphosphate hydrolases"/>
    <property type="match status" value="2"/>
</dbReference>
<dbReference type="InterPro" id="IPR016484">
    <property type="entry name" value="GTPase_Der"/>
</dbReference>
<feature type="domain" description="G" evidence="9">
    <location>
        <begin position="405"/>
        <end position="530"/>
    </location>
</feature>
<dbReference type="AlphaFoldDB" id="U6H6B8"/>
<gene>
    <name evidence="11" type="ORF">EPH_0001250</name>
</gene>
<evidence type="ECO:0000256" key="8">
    <source>
        <dbReference type="SAM" id="MobiDB-lite"/>
    </source>
</evidence>
<dbReference type="InterPro" id="IPR006073">
    <property type="entry name" value="GTP-bd"/>
</dbReference>
<dbReference type="GO" id="GO:0042254">
    <property type="term" value="P:ribosome biogenesis"/>
    <property type="evidence" value="ECO:0007669"/>
    <property type="project" value="UniProtKB-KW"/>
</dbReference>
<dbReference type="Pfam" id="PF01926">
    <property type="entry name" value="MMR_HSR1"/>
    <property type="match status" value="2"/>
</dbReference>
<proteinExistence type="inferred from homology"/>
<name>U6H6B8_9EIME</name>
<dbReference type="GO" id="GO:0005525">
    <property type="term" value="F:GTP binding"/>
    <property type="evidence" value="ECO:0007669"/>
    <property type="project" value="UniProtKB-KW"/>
</dbReference>
<dbReference type="Gene3D" id="3.30.300.20">
    <property type="match status" value="1"/>
</dbReference>
<dbReference type="SUPFAM" id="SSF52540">
    <property type="entry name" value="P-loop containing nucleoside triphosphate hydrolases"/>
    <property type="match status" value="2"/>
</dbReference>
<feature type="region of interest" description="Disordered" evidence="8">
    <location>
        <begin position="325"/>
        <end position="376"/>
    </location>
</feature>
<evidence type="ECO:0000256" key="7">
    <source>
        <dbReference type="ARBA" id="ARBA00032345"/>
    </source>
</evidence>
<feature type="domain" description="G" evidence="9">
    <location>
        <begin position="58"/>
        <end position="176"/>
    </location>
</feature>
<organism evidence="11 12">
    <name type="scientific">Eimeria praecox</name>
    <dbReference type="NCBI Taxonomy" id="51316"/>
    <lineage>
        <taxon>Eukaryota</taxon>
        <taxon>Sar</taxon>
        <taxon>Alveolata</taxon>
        <taxon>Apicomplexa</taxon>
        <taxon>Conoidasida</taxon>
        <taxon>Coccidia</taxon>
        <taxon>Eucoccidiorida</taxon>
        <taxon>Eimeriorina</taxon>
        <taxon>Eimeriidae</taxon>
        <taxon>Eimeria</taxon>
    </lineage>
</organism>
<feature type="compositionally biased region" description="Basic and acidic residues" evidence="8">
    <location>
        <begin position="336"/>
        <end position="349"/>
    </location>
</feature>
<keyword evidence="3" id="KW-0690">Ribosome biogenesis</keyword>
<dbReference type="PANTHER" id="PTHR43834:SF6">
    <property type="entry name" value="GTPASE DER"/>
    <property type="match status" value="1"/>
</dbReference>
<dbReference type="VEuPathDB" id="ToxoDB:EPH_0001250"/>
<dbReference type="HAMAP" id="MF_00195">
    <property type="entry name" value="GTPase_Der"/>
    <property type="match status" value="1"/>
</dbReference>
<evidence type="ECO:0000259" key="10">
    <source>
        <dbReference type="Pfam" id="PF14714"/>
    </source>
</evidence>
<evidence type="ECO:0000256" key="3">
    <source>
        <dbReference type="ARBA" id="ARBA00022517"/>
    </source>
</evidence>
<dbReference type="InterPro" id="IPR032859">
    <property type="entry name" value="KH_dom-like"/>
</dbReference>
<keyword evidence="12" id="KW-1185">Reference proteome</keyword>
<dbReference type="InterPro" id="IPR027417">
    <property type="entry name" value="P-loop_NTPase"/>
</dbReference>
<evidence type="ECO:0000256" key="1">
    <source>
        <dbReference type="ARBA" id="ARBA00008279"/>
    </source>
</evidence>
<dbReference type="PANTHER" id="PTHR43834">
    <property type="entry name" value="GTPASE DER"/>
    <property type="match status" value="1"/>
</dbReference>